<dbReference type="SUPFAM" id="SSF46689">
    <property type="entry name" value="Homeodomain-like"/>
    <property type="match status" value="1"/>
</dbReference>
<organism evidence="8 9">
    <name type="scientific">Malassezia globosa (strain ATCC MYA-4612 / CBS 7966)</name>
    <name type="common">Dandruff-associated fungus</name>
    <dbReference type="NCBI Taxonomy" id="425265"/>
    <lineage>
        <taxon>Eukaryota</taxon>
        <taxon>Fungi</taxon>
        <taxon>Dikarya</taxon>
        <taxon>Basidiomycota</taxon>
        <taxon>Ustilaginomycotina</taxon>
        <taxon>Malasseziomycetes</taxon>
        <taxon>Malasseziales</taxon>
        <taxon>Malasseziaceae</taxon>
        <taxon>Malassezia</taxon>
    </lineage>
</organism>
<dbReference type="AlphaFoldDB" id="A8PVJ1"/>
<sequence length="309" mass="35651">MLTQEEVRQKLLEFEYTLLDALTREVDESYYSHLRQLTEIVRREFALQQEQGTLTNATLQLGARVSDRLEQLGHILHEQRTQMQRIHSNASQELVLILRSPIPRSRASGSLRDRRDPTLNAKHMRDWFLRHLGHPFPSREDKEQILAETNACIRDRTLRLKYTQIVLWFINTRRRSGWTAFLRHYARGDKVKLFNLAQAIENEEGGTHETRQWSAGHAITLTPASAVQANKPMLSDPNTSSGLSLQSLLPNMDDIARRAMKREWSNIVDRVRIGAKERIGDWVDEVISAPSTASSSSQSRRHSTRRTTP</sequence>
<comment type="subcellular location">
    <subcellularLocation>
        <location evidence="5">Nucleus</location>
    </subcellularLocation>
</comment>
<evidence type="ECO:0000256" key="1">
    <source>
        <dbReference type="ARBA" id="ARBA00005800"/>
    </source>
</evidence>
<dbReference type="VEuPathDB" id="FungiDB:MGL_0884"/>
<dbReference type="OMA" id="VLWFINT"/>
<keyword evidence="4 5" id="KW-0539">Nucleus</keyword>
<evidence type="ECO:0000256" key="2">
    <source>
        <dbReference type="ARBA" id="ARBA00023125"/>
    </source>
</evidence>
<comment type="caution">
    <text evidence="8">The sequence shown here is derived from an EMBL/GenBank/DDBJ whole genome shotgun (WGS) entry which is preliminary data.</text>
</comment>
<evidence type="ECO:0000313" key="9">
    <source>
        <dbReference type="Proteomes" id="UP000008837"/>
    </source>
</evidence>
<dbReference type="InterPro" id="IPR008422">
    <property type="entry name" value="KN_HD"/>
</dbReference>
<dbReference type="PROSITE" id="PS50071">
    <property type="entry name" value="HOMEOBOX_2"/>
    <property type="match status" value="1"/>
</dbReference>
<dbReference type="InterPro" id="IPR001356">
    <property type="entry name" value="HD"/>
</dbReference>
<dbReference type="Proteomes" id="UP000008837">
    <property type="component" value="Unassembled WGS sequence"/>
</dbReference>
<evidence type="ECO:0000256" key="5">
    <source>
        <dbReference type="PROSITE-ProRule" id="PRU00108"/>
    </source>
</evidence>
<dbReference type="Gene3D" id="1.10.10.60">
    <property type="entry name" value="Homeodomain-like"/>
    <property type="match status" value="1"/>
</dbReference>
<dbReference type="STRING" id="425265.A8PVJ1"/>
<dbReference type="InterPro" id="IPR009057">
    <property type="entry name" value="Homeodomain-like_sf"/>
</dbReference>
<dbReference type="GO" id="GO:0006355">
    <property type="term" value="P:regulation of DNA-templated transcription"/>
    <property type="evidence" value="ECO:0007669"/>
    <property type="project" value="InterPro"/>
</dbReference>
<proteinExistence type="inferred from homology"/>
<protein>
    <recommendedName>
        <fullName evidence="7">Homeobox domain-containing protein</fullName>
    </recommendedName>
</protein>
<dbReference type="OrthoDB" id="250329at2759"/>
<evidence type="ECO:0000256" key="4">
    <source>
        <dbReference type="ARBA" id="ARBA00023242"/>
    </source>
</evidence>
<dbReference type="GeneID" id="5855922"/>
<feature type="compositionally biased region" description="Low complexity" evidence="6">
    <location>
        <begin position="289"/>
        <end position="298"/>
    </location>
</feature>
<dbReference type="InParanoid" id="A8PVJ1"/>
<dbReference type="EMBL" id="AAYY01000003">
    <property type="protein sequence ID" value="EDP44402.1"/>
    <property type="molecule type" value="Genomic_DNA"/>
</dbReference>
<keyword evidence="2 5" id="KW-0238">DNA-binding</keyword>
<keyword evidence="9" id="KW-1185">Reference proteome</keyword>
<comment type="similarity">
    <text evidence="1">Belongs to the TALE/M-ATYP homeobox family.</text>
</comment>
<evidence type="ECO:0000256" key="6">
    <source>
        <dbReference type="SAM" id="MobiDB-lite"/>
    </source>
</evidence>
<accession>A8PVJ1</accession>
<dbReference type="CDD" id="cd00086">
    <property type="entry name" value="homeodomain"/>
    <property type="match status" value="1"/>
</dbReference>
<evidence type="ECO:0000313" key="8">
    <source>
        <dbReference type="EMBL" id="EDP44402.1"/>
    </source>
</evidence>
<evidence type="ECO:0000256" key="3">
    <source>
        <dbReference type="ARBA" id="ARBA00023155"/>
    </source>
</evidence>
<feature type="domain" description="Homeobox" evidence="7">
    <location>
        <begin position="124"/>
        <end position="179"/>
    </location>
</feature>
<dbReference type="GO" id="GO:0003677">
    <property type="term" value="F:DNA binding"/>
    <property type="evidence" value="ECO:0007669"/>
    <property type="project" value="UniProtKB-UniRule"/>
</dbReference>
<dbReference type="GO" id="GO:0005634">
    <property type="term" value="C:nucleus"/>
    <property type="evidence" value="ECO:0007669"/>
    <property type="project" value="UniProtKB-SubCell"/>
</dbReference>
<gene>
    <name evidence="8" type="ORF">MGL_0884</name>
</gene>
<feature type="compositionally biased region" description="Basic residues" evidence="6">
    <location>
        <begin position="299"/>
        <end position="309"/>
    </location>
</feature>
<name>A8PVJ1_MALGO</name>
<keyword evidence="3 5" id="KW-0371">Homeobox</keyword>
<dbReference type="KEGG" id="mgl:MGL_0884"/>
<evidence type="ECO:0000259" key="7">
    <source>
        <dbReference type="PROSITE" id="PS50071"/>
    </source>
</evidence>
<feature type="region of interest" description="Disordered" evidence="6">
    <location>
        <begin position="289"/>
        <end position="309"/>
    </location>
</feature>
<dbReference type="Pfam" id="PF05920">
    <property type="entry name" value="Homeobox_KN"/>
    <property type="match status" value="1"/>
</dbReference>
<reference evidence="8 9" key="1">
    <citation type="journal article" date="2007" name="Proc. Natl. Acad. Sci. U.S.A.">
        <title>Dandruff-associated Malassezia genomes reveal convergent and divergent virulence traits shared with plant and human fungal pathogens.</title>
        <authorList>
            <person name="Xu J."/>
            <person name="Saunders C.W."/>
            <person name="Hu P."/>
            <person name="Grant R.A."/>
            <person name="Boekhout T."/>
            <person name="Kuramae E.E."/>
            <person name="Kronstad J.W."/>
            <person name="Deangelis Y.M."/>
            <person name="Reeder N.L."/>
            <person name="Johnstone K.R."/>
            <person name="Leland M."/>
            <person name="Fieno A.M."/>
            <person name="Begley W.M."/>
            <person name="Sun Y."/>
            <person name="Lacey M.P."/>
            <person name="Chaudhary T."/>
            <person name="Keough T."/>
            <person name="Chu L."/>
            <person name="Sears R."/>
            <person name="Yuan B."/>
            <person name="Dawson T.L.Jr."/>
        </authorList>
    </citation>
    <scope>NUCLEOTIDE SEQUENCE [LARGE SCALE GENOMIC DNA]</scope>
    <source>
        <strain evidence="9">ATCC MYA-4612 / CBS 7966</strain>
    </source>
</reference>
<feature type="DNA-binding region" description="Homeobox" evidence="5">
    <location>
        <begin position="126"/>
        <end position="180"/>
    </location>
</feature>
<dbReference type="RefSeq" id="XP_001731616.1">
    <property type="nucleotide sequence ID" value="XM_001731564.1"/>
</dbReference>